<sequence length="249" mass="26244">MQEPGAAPDEVDGGTDVESRPEVAATVFGDRLPVAERYVAVLAGDGIVRGLIGPRERSRLWSRHVVNSALPASLLPADGRVVDVGSGAGLPGIPMAIARPDCAVVLVEPLIRRVDFLREVVAELGLDNCRVVRGRADEVVDQAGDADVVTSRAVAPLGRLALWCAPLVRVGGEMIALKGSSAEREIIEHADALAAVGLGDVRVETVGVDLVTDPTVVVRAVRRAGPARPAGPRRSPAGRRSVRRTPRRR</sequence>
<dbReference type="EC" id="2.1.1.-" evidence="6"/>
<evidence type="ECO:0000256" key="5">
    <source>
        <dbReference type="ARBA" id="ARBA00022691"/>
    </source>
</evidence>
<dbReference type="EMBL" id="JAERWK010000021">
    <property type="protein sequence ID" value="MBM9468963.1"/>
    <property type="molecule type" value="Genomic_DNA"/>
</dbReference>
<keyword evidence="3 6" id="KW-0489">Methyltransferase</keyword>
<dbReference type="PANTHER" id="PTHR31760">
    <property type="entry name" value="S-ADENOSYL-L-METHIONINE-DEPENDENT METHYLTRANSFERASES SUPERFAMILY PROTEIN"/>
    <property type="match status" value="1"/>
</dbReference>
<feature type="region of interest" description="Disordered" evidence="7">
    <location>
        <begin position="222"/>
        <end position="249"/>
    </location>
</feature>
<dbReference type="GO" id="GO:0005829">
    <property type="term" value="C:cytosol"/>
    <property type="evidence" value="ECO:0007669"/>
    <property type="project" value="TreeGrafter"/>
</dbReference>
<dbReference type="InterPro" id="IPR003682">
    <property type="entry name" value="rRNA_ssu_MeTfrase_G"/>
</dbReference>
<proteinExistence type="inferred from homology"/>
<dbReference type="SUPFAM" id="SSF53335">
    <property type="entry name" value="S-adenosyl-L-methionine-dependent methyltransferases"/>
    <property type="match status" value="1"/>
</dbReference>
<feature type="compositionally biased region" description="Basic residues" evidence="7">
    <location>
        <begin position="236"/>
        <end position="249"/>
    </location>
</feature>
<dbReference type="CDD" id="cd02440">
    <property type="entry name" value="AdoMet_MTases"/>
    <property type="match status" value="1"/>
</dbReference>
<protein>
    <recommendedName>
        <fullName evidence="6">Ribosomal RNA small subunit methyltransferase G</fullName>
        <ecNumber evidence="6">2.1.1.-</ecNumber>
    </recommendedName>
    <alternativeName>
        <fullName evidence="6">16S rRNA 7-methylguanosine methyltransferase</fullName>
        <shortName evidence="6">16S rRNA m7G methyltransferase</shortName>
    </alternativeName>
</protein>
<keyword evidence="2 6" id="KW-0698">rRNA processing</keyword>
<comment type="similarity">
    <text evidence="6">Belongs to the methyltransferase superfamily. RNA methyltransferase RsmG family.</text>
</comment>
<reference evidence="8" key="1">
    <citation type="submission" date="2021-01" db="EMBL/GenBank/DDBJ databases">
        <title>YIM 132084 draft genome.</title>
        <authorList>
            <person name="An D."/>
        </authorList>
    </citation>
    <scope>NUCLEOTIDE SEQUENCE</scope>
    <source>
        <strain evidence="8">YIM 132084</strain>
    </source>
</reference>
<dbReference type="Gene3D" id="3.40.50.150">
    <property type="entry name" value="Vaccinia Virus protein VP39"/>
    <property type="match status" value="1"/>
</dbReference>
<organism evidence="8 9">
    <name type="scientific">Nakamurella leprariae</name>
    <dbReference type="NCBI Taxonomy" id="2803911"/>
    <lineage>
        <taxon>Bacteria</taxon>
        <taxon>Bacillati</taxon>
        <taxon>Actinomycetota</taxon>
        <taxon>Actinomycetes</taxon>
        <taxon>Nakamurellales</taxon>
        <taxon>Nakamurellaceae</taxon>
        <taxon>Nakamurella</taxon>
    </lineage>
</organism>
<evidence type="ECO:0000256" key="6">
    <source>
        <dbReference type="HAMAP-Rule" id="MF_00074"/>
    </source>
</evidence>
<evidence type="ECO:0000256" key="2">
    <source>
        <dbReference type="ARBA" id="ARBA00022552"/>
    </source>
</evidence>
<keyword evidence="1 6" id="KW-0963">Cytoplasm</keyword>
<evidence type="ECO:0000313" key="9">
    <source>
        <dbReference type="Proteomes" id="UP000663792"/>
    </source>
</evidence>
<evidence type="ECO:0000256" key="7">
    <source>
        <dbReference type="SAM" id="MobiDB-lite"/>
    </source>
</evidence>
<gene>
    <name evidence="6 8" type="primary">rsmG</name>
    <name evidence="8" type="ORF">JL106_16890</name>
</gene>
<keyword evidence="9" id="KW-1185">Reference proteome</keyword>
<dbReference type="NCBIfam" id="TIGR00138">
    <property type="entry name" value="rsmG_gidB"/>
    <property type="match status" value="1"/>
</dbReference>
<feature type="binding site" evidence="6">
    <location>
        <position position="85"/>
    </location>
    <ligand>
        <name>S-adenosyl-L-methionine</name>
        <dbReference type="ChEBI" id="CHEBI:59789"/>
    </ligand>
</feature>
<comment type="caution">
    <text evidence="8">The sequence shown here is derived from an EMBL/GenBank/DDBJ whole genome shotgun (WGS) entry which is preliminary data.</text>
</comment>
<evidence type="ECO:0000256" key="4">
    <source>
        <dbReference type="ARBA" id="ARBA00022679"/>
    </source>
</evidence>
<comment type="caution">
    <text evidence="6">Lacks conserved residue(s) required for the propagation of feature annotation.</text>
</comment>
<dbReference type="Pfam" id="PF02527">
    <property type="entry name" value="GidB"/>
    <property type="match status" value="1"/>
</dbReference>
<comment type="subcellular location">
    <subcellularLocation>
        <location evidence="6">Cytoplasm</location>
    </subcellularLocation>
</comment>
<evidence type="ECO:0000313" key="8">
    <source>
        <dbReference type="EMBL" id="MBM9468963.1"/>
    </source>
</evidence>
<evidence type="ECO:0000256" key="3">
    <source>
        <dbReference type="ARBA" id="ARBA00022603"/>
    </source>
</evidence>
<feature type="compositionally biased region" description="Low complexity" evidence="7">
    <location>
        <begin position="222"/>
        <end position="235"/>
    </location>
</feature>
<dbReference type="HAMAP" id="MF_00074">
    <property type="entry name" value="16SrRNA_methyltr_G"/>
    <property type="match status" value="1"/>
</dbReference>
<dbReference type="RefSeq" id="WP_205261914.1">
    <property type="nucleotide sequence ID" value="NZ_JAERWK010000021.1"/>
</dbReference>
<dbReference type="Proteomes" id="UP000663792">
    <property type="component" value="Unassembled WGS sequence"/>
</dbReference>
<dbReference type="InterPro" id="IPR029063">
    <property type="entry name" value="SAM-dependent_MTases_sf"/>
</dbReference>
<name>A0A938YJE6_9ACTN</name>
<dbReference type="GO" id="GO:0070043">
    <property type="term" value="F:rRNA (guanine-N7-)-methyltransferase activity"/>
    <property type="evidence" value="ECO:0007669"/>
    <property type="project" value="UniProtKB-UniRule"/>
</dbReference>
<keyword evidence="4 6" id="KW-0808">Transferase</keyword>
<feature type="binding site" evidence="6">
    <location>
        <position position="152"/>
    </location>
    <ligand>
        <name>S-adenosyl-L-methionine</name>
        <dbReference type="ChEBI" id="CHEBI:59789"/>
    </ligand>
</feature>
<comment type="function">
    <text evidence="6">Specifically methylates the N7 position of a guanine in 16S rRNA.</text>
</comment>
<dbReference type="AlphaFoldDB" id="A0A938YJE6"/>
<feature type="binding site" evidence="6">
    <location>
        <position position="90"/>
    </location>
    <ligand>
        <name>S-adenosyl-L-methionine</name>
        <dbReference type="ChEBI" id="CHEBI:59789"/>
    </ligand>
</feature>
<dbReference type="PANTHER" id="PTHR31760:SF0">
    <property type="entry name" value="S-ADENOSYL-L-METHIONINE-DEPENDENT METHYLTRANSFERASES SUPERFAMILY PROTEIN"/>
    <property type="match status" value="1"/>
</dbReference>
<accession>A0A938YJE6</accession>
<evidence type="ECO:0000256" key="1">
    <source>
        <dbReference type="ARBA" id="ARBA00022490"/>
    </source>
</evidence>
<keyword evidence="5 6" id="KW-0949">S-adenosyl-L-methionine</keyword>